<name>A0A1A7ZEI3_NOTFU</name>
<dbReference type="EMBL" id="HADY01002742">
    <property type="protein sequence ID" value="SBP41227.1"/>
    <property type="molecule type" value="Transcribed_RNA"/>
</dbReference>
<reference evidence="1" key="2">
    <citation type="submission" date="2016-06" db="EMBL/GenBank/DDBJ databases">
        <title>The genome of a short-lived fish provides insights into sex chromosome evolution and the genetic control of aging.</title>
        <authorList>
            <person name="Reichwald K."/>
            <person name="Felder M."/>
            <person name="Petzold A."/>
            <person name="Koch P."/>
            <person name="Groth M."/>
            <person name="Platzer M."/>
        </authorList>
    </citation>
    <scope>NUCLEOTIDE SEQUENCE</scope>
    <source>
        <tissue evidence="1">Brain</tissue>
    </source>
</reference>
<dbReference type="Gene3D" id="3.30.70.1820">
    <property type="entry name" value="L1 transposable element, RRM domain"/>
    <property type="match status" value="1"/>
</dbReference>
<accession>A0A1A7ZEI3</accession>
<gene>
    <name evidence="1" type="primary">Nfu_g_1_012582</name>
</gene>
<evidence type="ECO:0008006" key="2">
    <source>
        <dbReference type="Google" id="ProtNLM"/>
    </source>
</evidence>
<proteinExistence type="predicted"/>
<sequence length="206" mass="23811">MQISYHSEEETMALMEANTNLLARTGKVEQMSQVLSKTVKTTKTKLAETEDWNRRNNKVVHGLSERKENANALQYIMTQPPLWFPTLKDAPPEIMRAHRIGSHRSQPTKPRVMIFMCLRYIDRARILKAARGSPLVIEGKEARFTADYSIATRVRQKSCHLVMEKARQAGYQAFLFYLATIKVSEGHEHRFFQDLVKLKQFLESGE</sequence>
<dbReference type="InterPro" id="IPR004244">
    <property type="entry name" value="Transposase_22"/>
</dbReference>
<dbReference type="AlphaFoldDB" id="A0A1A7ZEI3"/>
<reference evidence="1" key="1">
    <citation type="submission" date="2016-05" db="EMBL/GenBank/DDBJ databases">
        <authorList>
            <person name="Lavstsen T."/>
            <person name="Jespersen J.S."/>
        </authorList>
    </citation>
    <scope>NUCLEOTIDE SEQUENCE</scope>
    <source>
        <tissue evidence="1">Brain</tissue>
    </source>
</reference>
<protein>
    <recommendedName>
        <fullName evidence="2">L1 transposable element RRM domain-containing protein</fullName>
    </recommendedName>
</protein>
<evidence type="ECO:0000313" key="1">
    <source>
        <dbReference type="EMBL" id="SBP41227.1"/>
    </source>
</evidence>
<organism evidence="1">
    <name type="scientific">Nothobranchius furzeri</name>
    <name type="common">Turquoise killifish</name>
    <dbReference type="NCBI Taxonomy" id="105023"/>
    <lineage>
        <taxon>Eukaryota</taxon>
        <taxon>Metazoa</taxon>
        <taxon>Chordata</taxon>
        <taxon>Craniata</taxon>
        <taxon>Vertebrata</taxon>
        <taxon>Euteleostomi</taxon>
        <taxon>Actinopterygii</taxon>
        <taxon>Neopterygii</taxon>
        <taxon>Teleostei</taxon>
        <taxon>Neoteleostei</taxon>
        <taxon>Acanthomorphata</taxon>
        <taxon>Ovalentaria</taxon>
        <taxon>Atherinomorphae</taxon>
        <taxon>Cyprinodontiformes</taxon>
        <taxon>Nothobranchiidae</taxon>
        <taxon>Nothobranchius</taxon>
    </lineage>
</organism>
<dbReference type="PANTHER" id="PTHR11505">
    <property type="entry name" value="L1 TRANSPOSABLE ELEMENT-RELATED"/>
    <property type="match status" value="1"/>
</dbReference>